<dbReference type="GO" id="GO:0019825">
    <property type="term" value="F:oxygen binding"/>
    <property type="evidence" value="ECO:0007669"/>
    <property type="project" value="InterPro"/>
</dbReference>
<keyword evidence="3" id="KW-0408">Iron</keyword>
<protein>
    <submittedName>
        <fullName evidence="4">Uncharacterized protein</fullName>
    </submittedName>
</protein>
<dbReference type="Ensembl" id="ENSVKKT00000001387.1">
    <property type="protein sequence ID" value="ENSVKKP00000001337.1"/>
    <property type="gene ID" value="ENSVKKG00000001110.1"/>
</dbReference>
<dbReference type="Proteomes" id="UP000694545">
    <property type="component" value="Unplaced"/>
</dbReference>
<dbReference type="InterPro" id="IPR009050">
    <property type="entry name" value="Globin-like_sf"/>
</dbReference>
<evidence type="ECO:0000313" key="5">
    <source>
        <dbReference type="Proteomes" id="UP000694545"/>
    </source>
</evidence>
<dbReference type="SUPFAM" id="SSF46458">
    <property type="entry name" value="Globin-like"/>
    <property type="match status" value="1"/>
</dbReference>
<organism evidence="4 5">
    <name type="scientific">Varanus komodoensis</name>
    <name type="common">Komodo dragon</name>
    <dbReference type="NCBI Taxonomy" id="61221"/>
    <lineage>
        <taxon>Eukaryota</taxon>
        <taxon>Metazoa</taxon>
        <taxon>Chordata</taxon>
        <taxon>Craniata</taxon>
        <taxon>Vertebrata</taxon>
        <taxon>Euteleostomi</taxon>
        <taxon>Lepidosauria</taxon>
        <taxon>Squamata</taxon>
        <taxon>Bifurcata</taxon>
        <taxon>Unidentata</taxon>
        <taxon>Episquamata</taxon>
        <taxon>Toxicofera</taxon>
        <taxon>Anguimorpha</taxon>
        <taxon>Paleoanguimorpha</taxon>
        <taxon>Varanoidea</taxon>
        <taxon>Varanidae</taxon>
        <taxon>Varanus</taxon>
    </lineage>
</organism>
<keyword evidence="5" id="KW-1185">Reference proteome</keyword>
<evidence type="ECO:0000256" key="2">
    <source>
        <dbReference type="ARBA" id="ARBA00022723"/>
    </source>
</evidence>
<dbReference type="GO" id="GO:0020037">
    <property type="term" value="F:heme binding"/>
    <property type="evidence" value="ECO:0007669"/>
    <property type="project" value="InterPro"/>
</dbReference>
<evidence type="ECO:0000313" key="4">
    <source>
        <dbReference type="Ensembl" id="ENSVKKP00000001337.1"/>
    </source>
</evidence>
<reference evidence="4" key="2">
    <citation type="submission" date="2025-09" db="UniProtKB">
        <authorList>
            <consortium name="Ensembl"/>
        </authorList>
    </citation>
    <scope>IDENTIFICATION</scope>
</reference>
<keyword evidence="1" id="KW-0349">Heme</keyword>
<reference evidence="4" key="1">
    <citation type="submission" date="2025-08" db="UniProtKB">
        <authorList>
            <consortium name="Ensembl"/>
        </authorList>
    </citation>
    <scope>IDENTIFICATION</scope>
</reference>
<dbReference type="AlphaFoldDB" id="A0A8D2IX94"/>
<evidence type="ECO:0000256" key="3">
    <source>
        <dbReference type="ARBA" id="ARBA00023004"/>
    </source>
</evidence>
<accession>A0A8D2IX94</accession>
<dbReference type="InterPro" id="IPR012292">
    <property type="entry name" value="Globin/Proto"/>
</dbReference>
<proteinExistence type="predicted"/>
<evidence type="ECO:0000256" key="1">
    <source>
        <dbReference type="ARBA" id="ARBA00022617"/>
    </source>
</evidence>
<name>A0A8D2IX94_VARKO</name>
<dbReference type="Gene3D" id="1.10.490.10">
    <property type="entry name" value="Globins"/>
    <property type="match status" value="1"/>
</dbReference>
<sequence>MAQVLTSFKDAIKNLDNLNDTPAELSELHCDKWHADYVKLLDDVLISLLAVNFGKNAESVRANACSQHCFHPQLLGKTYTIGCYAASVHINLR</sequence>
<dbReference type="GO" id="GO:0046872">
    <property type="term" value="F:metal ion binding"/>
    <property type="evidence" value="ECO:0007669"/>
    <property type="project" value="UniProtKB-KW"/>
</dbReference>
<keyword evidence="2" id="KW-0479">Metal-binding</keyword>